<dbReference type="Pfam" id="PF12296">
    <property type="entry name" value="HsbA"/>
    <property type="match status" value="1"/>
</dbReference>
<name>A0A8H6VF08_9PEZI</name>
<sequence length="173" mass="18491">MLSAFAVFALPLLALAQSTQVDIVYNDITDIDTHVLELTSTTAAYQGGLVGQLPIGVDFTPVHLATRKGFYDSLPLPAQISTSDAQRLIDHVNATLSKDNPKAVQVLKSKKPLFDASGSSPVIKSGLELLLFDHLSFSSEVAKRIPPALKADGQIVIDVITVALQDGINYFSS</sequence>
<dbReference type="EMBL" id="JABCIY010000216">
    <property type="protein sequence ID" value="KAF7188112.1"/>
    <property type="molecule type" value="Genomic_DNA"/>
</dbReference>
<dbReference type="InterPro" id="IPR021054">
    <property type="entry name" value="Cell_wall_mannoprotein_1"/>
</dbReference>
<accession>A0A8H6VF08</accession>
<dbReference type="Gene3D" id="1.20.1280.140">
    <property type="match status" value="1"/>
</dbReference>
<dbReference type="AlphaFoldDB" id="A0A8H6VF08"/>
<protein>
    <submittedName>
        <fullName evidence="2">Uncharacterized protein</fullName>
    </submittedName>
</protein>
<dbReference type="PANTHER" id="PTHR38123:SF1">
    <property type="entry name" value="HYDROPHOBIC SURFACE BINDING PROTEIN"/>
    <property type="match status" value="1"/>
</dbReference>
<evidence type="ECO:0000313" key="2">
    <source>
        <dbReference type="EMBL" id="KAF7188112.1"/>
    </source>
</evidence>
<proteinExistence type="predicted"/>
<dbReference type="Proteomes" id="UP000660729">
    <property type="component" value="Unassembled WGS sequence"/>
</dbReference>
<dbReference type="GO" id="GO:0005576">
    <property type="term" value="C:extracellular region"/>
    <property type="evidence" value="ECO:0007669"/>
    <property type="project" value="TreeGrafter"/>
</dbReference>
<feature type="signal peptide" evidence="1">
    <location>
        <begin position="1"/>
        <end position="16"/>
    </location>
</feature>
<keyword evidence="1" id="KW-0732">Signal</keyword>
<evidence type="ECO:0000313" key="3">
    <source>
        <dbReference type="Proteomes" id="UP000660729"/>
    </source>
</evidence>
<dbReference type="OrthoDB" id="2422134at2759"/>
<organism evidence="2 3">
    <name type="scientific">Pseudocercospora fuligena</name>
    <dbReference type="NCBI Taxonomy" id="685502"/>
    <lineage>
        <taxon>Eukaryota</taxon>
        <taxon>Fungi</taxon>
        <taxon>Dikarya</taxon>
        <taxon>Ascomycota</taxon>
        <taxon>Pezizomycotina</taxon>
        <taxon>Dothideomycetes</taxon>
        <taxon>Dothideomycetidae</taxon>
        <taxon>Mycosphaerellales</taxon>
        <taxon>Mycosphaerellaceae</taxon>
        <taxon>Pseudocercospora</taxon>
    </lineage>
</organism>
<reference evidence="2" key="1">
    <citation type="submission" date="2020-04" db="EMBL/GenBank/DDBJ databases">
        <title>Draft genome resource of the tomato pathogen Pseudocercospora fuligena.</title>
        <authorList>
            <person name="Zaccaron A."/>
        </authorList>
    </citation>
    <scope>NUCLEOTIDE SEQUENCE</scope>
    <source>
        <strain evidence="2">PF001</strain>
    </source>
</reference>
<feature type="chain" id="PRO_5034623814" evidence="1">
    <location>
        <begin position="17"/>
        <end position="173"/>
    </location>
</feature>
<gene>
    <name evidence="2" type="ORF">HII31_10586</name>
</gene>
<comment type="caution">
    <text evidence="2">The sequence shown here is derived from an EMBL/GenBank/DDBJ whole genome shotgun (WGS) entry which is preliminary data.</text>
</comment>
<dbReference type="PANTHER" id="PTHR38123">
    <property type="entry name" value="CELL WALL SERINE-THREONINE-RICH GALACTOMANNOPROTEIN MP1 (AFU_ORTHOLOGUE AFUA_4G03240)"/>
    <property type="match status" value="1"/>
</dbReference>
<evidence type="ECO:0000256" key="1">
    <source>
        <dbReference type="SAM" id="SignalP"/>
    </source>
</evidence>
<keyword evidence="3" id="KW-1185">Reference proteome</keyword>